<dbReference type="EMBL" id="CM042882">
    <property type="protein sequence ID" value="KAI4384100.1"/>
    <property type="molecule type" value="Genomic_DNA"/>
</dbReference>
<dbReference type="Proteomes" id="UP001057402">
    <property type="component" value="Chromosome 3"/>
</dbReference>
<comment type="caution">
    <text evidence="1">The sequence shown here is derived from an EMBL/GenBank/DDBJ whole genome shotgun (WGS) entry which is preliminary data.</text>
</comment>
<accession>A0ACB9RYU8</accession>
<proteinExistence type="predicted"/>
<protein>
    <submittedName>
        <fullName evidence="1">Uncharacterized protein</fullName>
    </submittedName>
</protein>
<evidence type="ECO:0000313" key="1">
    <source>
        <dbReference type="EMBL" id="KAI4384100.1"/>
    </source>
</evidence>
<reference evidence="2" key="1">
    <citation type="journal article" date="2023" name="Front. Plant Sci.">
        <title>Chromosomal-level genome assembly of Melastoma candidum provides insights into trichome evolution.</title>
        <authorList>
            <person name="Zhong Y."/>
            <person name="Wu W."/>
            <person name="Sun C."/>
            <person name="Zou P."/>
            <person name="Liu Y."/>
            <person name="Dai S."/>
            <person name="Zhou R."/>
        </authorList>
    </citation>
    <scope>NUCLEOTIDE SEQUENCE [LARGE SCALE GENOMIC DNA]</scope>
</reference>
<evidence type="ECO:0000313" key="2">
    <source>
        <dbReference type="Proteomes" id="UP001057402"/>
    </source>
</evidence>
<sequence>MLRFALLRGKTRISIPKTLASSGSLPRPHFFCSQSHRSSIVRDLTDTHGFPPEAAETLAVLIDPKWRMKYPSVLALFRNYGFDHSDISSILIRQPSLLNASADNMLKPKLDALACLGMEGPTLVQVVTRDPFILRLSASLRLVPCLQCLYRFFGSTERLVDLLLLQRGAWILRKFTPNLEGNINILRQKGVPDASIMRLMLSRPMTLCRDPADFQSIITEVQELGMDAKSSMFIYGLITRAGMKKDRWASKVDVFKRFGWMEREVAELFVKQPKVMDSSAERIAKSLEYYLNQLGWTREDIMTYPSLLFISMHRRIIPRMSVLSALANDGSITKKGVLQALLLSNKNFMAKYMAETRDQTRHVLDATCN</sequence>
<organism evidence="1 2">
    <name type="scientific">Melastoma candidum</name>
    <dbReference type="NCBI Taxonomy" id="119954"/>
    <lineage>
        <taxon>Eukaryota</taxon>
        <taxon>Viridiplantae</taxon>
        <taxon>Streptophyta</taxon>
        <taxon>Embryophyta</taxon>
        <taxon>Tracheophyta</taxon>
        <taxon>Spermatophyta</taxon>
        <taxon>Magnoliopsida</taxon>
        <taxon>eudicotyledons</taxon>
        <taxon>Gunneridae</taxon>
        <taxon>Pentapetalae</taxon>
        <taxon>rosids</taxon>
        <taxon>malvids</taxon>
        <taxon>Myrtales</taxon>
        <taxon>Melastomataceae</taxon>
        <taxon>Melastomatoideae</taxon>
        <taxon>Melastomateae</taxon>
        <taxon>Melastoma</taxon>
    </lineage>
</organism>
<keyword evidence="2" id="KW-1185">Reference proteome</keyword>
<name>A0ACB9RYU8_9MYRT</name>
<gene>
    <name evidence="1" type="ORF">MLD38_009867</name>
</gene>